<keyword evidence="2" id="KW-1185">Reference proteome</keyword>
<reference evidence="1 2" key="1">
    <citation type="journal article" date="2019" name="Environ. Microbiol.">
        <title>At the nexus of three kingdoms: the genome of the mycorrhizal fungus Gigaspora margarita provides insights into plant, endobacterial and fungal interactions.</title>
        <authorList>
            <person name="Venice F."/>
            <person name="Ghignone S."/>
            <person name="Salvioli di Fossalunga A."/>
            <person name="Amselem J."/>
            <person name="Novero M."/>
            <person name="Xianan X."/>
            <person name="Sedzielewska Toro K."/>
            <person name="Morin E."/>
            <person name="Lipzen A."/>
            <person name="Grigoriev I.V."/>
            <person name="Henrissat B."/>
            <person name="Martin F.M."/>
            <person name="Bonfante P."/>
        </authorList>
    </citation>
    <scope>NUCLEOTIDE SEQUENCE [LARGE SCALE GENOMIC DNA]</scope>
    <source>
        <strain evidence="1 2">BEG34</strain>
    </source>
</reference>
<comment type="caution">
    <text evidence="1">The sequence shown here is derived from an EMBL/GenBank/DDBJ whole genome shotgun (WGS) entry which is preliminary data.</text>
</comment>
<gene>
    <name evidence="1" type="ORF">F8M41_017142</name>
</gene>
<evidence type="ECO:0000313" key="1">
    <source>
        <dbReference type="EMBL" id="KAF0516125.1"/>
    </source>
</evidence>
<evidence type="ECO:0000313" key="2">
    <source>
        <dbReference type="Proteomes" id="UP000439903"/>
    </source>
</evidence>
<keyword evidence="1" id="KW-0378">Hydrolase</keyword>
<organism evidence="1 2">
    <name type="scientific">Gigaspora margarita</name>
    <dbReference type="NCBI Taxonomy" id="4874"/>
    <lineage>
        <taxon>Eukaryota</taxon>
        <taxon>Fungi</taxon>
        <taxon>Fungi incertae sedis</taxon>
        <taxon>Mucoromycota</taxon>
        <taxon>Glomeromycotina</taxon>
        <taxon>Glomeromycetes</taxon>
        <taxon>Diversisporales</taxon>
        <taxon>Gigasporaceae</taxon>
        <taxon>Gigaspora</taxon>
    </lineage>
</organism>
<dbReference type="Proteomes" id="UP000439903">
    <property type="component" value="Unassembled WGS sequence"/>
</dbReference>
<dbReference type="EMBL" id="WTPW01000389">
    <property type="protein sequence ID" value="KAF0516125.1"/>
    <property type="molecule type" value="Genomic_DNA"/>
</dbReference>
<dbReference type="OrthoDB" id="2394999at2759"/>
<protein>
    <submittedName>
        <fullName evidence="1">Alpha/beta-hydrolase</fullName>
    </submittedName>
</protein>
<name>A0A8H4ANK4_GIGMA</name>
<accession>A0A8H4ANK4</accession>
<proteinExistence type="predicted"/>
<dbReference type="GO" id="GO:0016787">
    <property type="term" value="F:hydrolase activity"/>
    <property type="evidence" value="ECO:0007669"/>
    <property type="project" value="UniProtKB-KW"/>
</dbReference>
<sequence>MLAESLGNLLSIRCQVGGDKRARDKAILICYKTASPHEYQLTSYTTKNFEMLPFKKPIKVILEVYDDMPHAWHVFTFLKPSQIAVEHYCNFIKRVISIEDNNTSMINLIKEEVVSYSISVSPSFIAIKIGSSGTIK</sequence>
<dbReference type="AlphaFoldDB" id="A0A8H4ANK4"/>